<feature type="domain" description="Calcineurin-like phosphoesterase N-terminal" evidence="4">
    <location>
        <begin position="141"/>
        <end position="218"/>
    </location>
</feature>
<dbReference type="Pfam" id="PF16370">
    <property type="entry name" value="MetallophosC"/>
    <property type="match status" value="1"/>
</dbReference>
<dbReference type="PANTHER" id="PTHR43143:SF1">
    <property type="entry name" value="SERINE_THREONINE-PROTEIN PHOSPHATASE CPPED1"/>
    <property type="match status" value="1"/>
</dbReference>
<dbReference type="InterPro" id="IPR004843">
    <property type="entry name" value="Calcineurin-like_PHP"/>
</dbReference>
<comment type="caution">
    <text evidence="5">The sequence shown here is derived from an EMBL/GenBank/DDBJ whole genome shotgun (WGS) entry which is preliminary data.</text>
</comment>
<sequence>MRNLAKYFFRMAFVAMLSVVTYSCSDDDNNAVADDFKVQFTVPQSADLFRGGDLYFSVVDGEAPLVSDVIMLESSGGVFYNCTISGVSESSFAVSVPADIESGTYRAYLKRGDRRKLYGTVAIKVIEGAVITPDEGTTVYGQVICAGAGVKDVVVSDGVEVTVTDADGIYQLESAKRTGYVFISVPGGYEVPSDGVLPRFAMHLRAAADTPERVDFTLNEAFGQDTYKVFFLGDMHLANRTKDLEQFKDFTDDLNKYMAAHSGEKMYAVTLGDMTWDLYWYSNKYELADYLKTVNEAFKDLQIFHTMGNHDNDMNATSDFDAEIRYRTVIAPTYYSFNIGKVHYVVLDDIDCSSYDGTDSRNYSKKISDEQFAWLEKDLSHVAKTTPLVVTMHAQVFKPGGATSYVIDHDVTNTNRLFDILAGYKVHFVTGHTHQIYNVTPENSNSGTSLDFFEHNAGAICASWWWSGNLTPGMHIATDGAPGGYAVWDVNGTDMKYIYKGTGYGENVQFRSFDLNKVYFNDESVKGISTDSKVQAAWKKYADAYPASSKNEVLVNVWNWNPSWTITVTTENGKALDAVPVQAYDPLHIAAYTAPRFAKGSNSVPGFITEMHPHFFKIAAPDADTDLKITVKDEFGNTWTENMARPKDFSIEAYMPK</sequence>
<evidence type="ECO:0000313" key="5">
    <source>
        <dbReference type="EMBL" id="MEY8244064.1"/>
    </source>
</evidence>
<accession>A0ABV4CRQ9</accession>
<dbReference type="InterPro" id="IPR032288">
    <property type="entry name" value="Metallophos_C"/>
</dbReference>
<feature type="domain" description="Calcineurin-like phosphoesterase C-terminal" evidence="3">
    <location>
        <begin position="454"/>
        <end position="638"/>
    </location>
</feature>
<reference evidence="5 6" key="1">
    <citation type="submission" date="2024-03" db="EMBL/GenBank/DDBJ databases">
        <title>Mouse gut bacterial collection (mGBC) of GemPharmatech.</title>
        <authorList>
            <person name="He Y."/>
            <person name="Dong L."/>
            <person name="Wu D."/>
            <person name="Gao X."/>
            <person name="Lin Z."/>
        </authorList>
    </citation>
    <scope>NUCLEOTIDE SEQUENCE [LARGE SCALE GENOMIC DNA]</scope>
    <source>
        <strain evidence="5 6">54-13</strain>
    </source>
</reference>
<feature type="domain" description="Calcineurin-like phosphoesterase" evidence="2">
    <location>
        <begin position="228"/>
        <end position="435"/>
    </location>
</feature>
<protein>
    <submittedName>
        <fullName evidence="5">Calcineurin-like phosphoesterase family protein</fullName>
    </submittedName>
</protein>
<evidence type="ECO:0000259" key="3">
    <source>
        <dbReference type="Pfam" id="PF16370"/>
    </source>
</evidence>
<evidence type="ECO:0000259" key="4">
    <source>
        <dbReference type="Pfam" id="PF16371"/>
    </source>
</evidence>
<feature type="signal peptide" evidence="1">
    <location>
        <begin position="1"/>
        <end position="25"/>
    </location>
</feature>
<name>A0ABV4CRQ9_9BACT</name>
<evidence type="ECO:0000259" key="2">
    <source>
        <dbReference type="Pfam" id="PF00149"/>
    </source>
</evidence>
<dbReference type="Gene3D" id="3.60.21.10">
    <property type="match status" value="1"/>
</dbReference>
<organism evidence="5 6">
    <name type="scientific">Heminiphilus faecis</name>
    <dbReference type="NCBI Taxonomy" id="2601703"/>
    <lineage>
        <taxon>Bacteria</taxon>
        <taxon>Pseudomonadati</taxon>
        <taxon>Bacteroidota</taxon>
        <taxon>Bacteroidia</taxon>
        <taxon>Bacteroidales</taxon>
        <taxon>Muribaculaceae</taxon>
        <taxon>Heminiphilus</taxon>
    </lineage>
</organism>
<keyword evidence="6" id="KW-1185">Reference proteome</keyword>
<dbReference type="SUPFAM" id="SSF56300">
    <property type="entry name" value="Metallo-dependent phosphatases"/>
    <property type="match status" value="1"/>
</dbReference>
<gene>
    <name evidence="5" type="ORF">AAK873_00355</name>
</gene>
<evidence type="ECO:0000256" key="1">
    <source>
        <dbReference type="SAM" id="SignalP"/>
    </source>
</evidence>
<feature type="chain" id="PRO_5047183602" evidence="1">
    <location>
        <begin position="26"/>
        <end position="657"/>
    </location>
</feature>
<dbReference type="Proteomes" id="UP001565200">
    <property type="component" value="Unassembled WGS sequence"/>
</dbReference>
<dbReference type="PROSITE" id="PS51257">
    <property type="entry name" value="PROKAR_LIPOPROTEIN"/>
    <property type="match status" value="1"/>
</dbReference>
<proteinExistence type="predicted"/>
<dbReference type="Pfam" id="PF16371">
    <property type="entry name" value="MetallophosN"/>
    <property type="match status" value="1"/>
</dbReference>
<dbReference type="Pfam" id="PF00149">
    <property type="entry name" value="Metallophos"/>
    <property type="match status" value="1"/>
</dbReference>
<dbReference type="PANTHER" id="PTHR43143">
    <property type="entry name" value="METALLOPHOSPHOESTERASE, CALCINEURIN SUPERFAMILY"/>
    <property type="match status" value="1"/>
</dbReference>
<dbReference type="RefSeq" id="WP_121697932.1">
    <property type="nucleotide sequence ID" value="NZ_JBCLPP010000001.1"/>
</dbReference>
<evidence type="ECO:0000313" key="6">
    <source>
        <dbReference type="Proteomes" id="UP001565200"/>
    </source>
</evidence>
<dbReference type="InterPro" id="IPR051918">
    <property type="entry name" value="STPP_CPPED1"/>
</dbReference>
<dbReference type="InterPro" id="IPR029052">
    <property type="entry name" value="Metallo-depent_PP-like"/>
</dbReference>
<keyword evidence="1" id="KW-0732">Signal</keyword>
<dbReference type="InterPro" id="IPR032285">
    <property type="entry name" value="Metallophos_N"/>
</dbReference>
<dbReference type="EMBL" id="JBCLPP010000001">
    <property type="protein sequence ID" value="MEY8244064.1"/>
    <property type="molecule type" value="Genomic_DNA"/>
</dbReference>